<dbReference type="Gene3D" id="2.40.30.10">
    <property type="entry name" value="Translation factors"/>
    <property type="match status" value="1"/>
</dbReference>
<keyword evidence="13" id="KW-1185">Reference proteome</keyword>
<dbReference type="PANTHER" id="PTHR47354:SF6">
    <property type="entry name" value="NADH OXIDOREDUCTASE HCR"/>
    <property type="match status" value="1"/>
</dbReference>
<feature type="domain" description="FAD-binding FR-type" evidence="11">
    <location>
        <begin position="3"/>
        <end position="106"/>
    </location>
</feature>
<comment type="cofactor">
    <cofactor evidence="1">
        <name>FAD</name>
        <dbReference type="ChEBI" id="CHEBI:57692"/>
    </cofactor>
</comment>
<evidence type="ECO:0000256" key="3">
    <source>
        <dbReference type="ARBA" id="ARBA00022714"/>
    </source>
</evidence>
<evidence type="ECO:0000313" key="13">
    <source>
        <dbReference type="Proteomes" id="UP000198984"/>
    </source>
</evidence>
<dbReference type="SUPFAM" id="SSF63380">
    <property type="entry name" value="Riboflavin synthase domain-like"/>
    <property type="match status" value="1"/>
</dbReference>
<evidence type="ECO:0000256" key="7">
    <source>
        <dbReference type="ARBA" id="ARBA00023004"/>
    </source>
</evidence>
<gene>
    <name evidence="12" type="ORF">SAMN04488505_101523</name>
</gene>
<keyword evidence="6" id="KW-0560">Oxidoreductase</keyword>
<dbReference type="SUPFAM" id="SSF54292">
    <property type="entry name" value="2Fe-2S ferredoxin-like"/>
    <property type="match status" value="1"/>
</dbReference>
<dbReference type="InterPro" id="IPR001041">
    <property type="entry name" value="2Fe-2S_ferredoxin-type"/>
</dbReference>
<dbReference type="Gene3D" id="3.40.50.80">
    <property type="entry name" value="Nucleotide-binding domain of ferredoxin-NADP reductase (FNR) module"/>
    <property type="match status" value="1"/>
</dbReference>
<dbReference type="Gene3D" id="3.10.20.30">
    <property type="match status" value="1"/>
</dbReference>
<evidence type="ECO:0000259" key="10">
    <source>
        <dbReference type="PROSITE" id="PS51085"/>
    </source>
</evidence>
<dbReference type="SUPFAM" id="SSF52343">
    <property type="entry name" value="Ferredoxin reductase-like, C-terminal NADP-linked domain"/>
    <property type="match status" value="1"/>
</dbReference>
<dbReference type="PROSITE" id="PS00197">
    <property type="entry name" value="2FE2S_FER_1"/>
    <property type="match status" value="1"/>
</dbReference>
<dbReference type="PROSITE" id="PS51384">
    <property type="entry name" value="FAD_FR"/>
    <property type="match status" value="1"/>
</dbReference>
<proteinExistence type="inferred from homology"/>
<protein>
    <submittedName>
        <fullName evidence="12">Ring-1,2-phenylacetyl-CoA epoxidase subunit PaaE</fullName>
    </submittedName>
</protein>
<organism evidence="12 13">
    <name type="scientific">Chitinophaga rupis</name>
    <dbReference type="NCBI Taxonomy" id="573321"/>
    <lineage>
        <taxon>Bacteria</taxon>
        <taxon>Pseudomonadati</taxon>
        <taxon>Bacteroidota</taxon>
        <taxon>Chitinophagia</taxon>
        <taxon>Chitinophagales</taxon>
        <taxon>Chitinophagaceae</taxon>
        <taxon>Chitinophaga</taxon>
    </lineage>
</organism>
<keyword evidence="7" id="KW-0408">Iron</keyword>
<dbReference type="InterPro" id="IPR036010">
    <property type="entry name" value="2Fe-2S_ferredoxin-like_sf"/>
</dbReference>
<name>A0A1H7IEU2_9BACT</name>
<evidence type="ECO:0000259" key="11">
    <source>
        <dbReference type="PROSITE" id="PS51384"/>
    </source>
</evidence>
<dbReference type="AlphaFoldDB" id="A0A1H7IEU2"/>
<feature type="domain" description="2Fe-2S ferredoxin-type" evidence="10">
    <location>
        <begin position="265"/>
        <end position="352"/>
    </location>
</feature>
<dbReference type="InterPro" id="IPR006058">
    <property type="entry name" value="2Fe2S_fd_BS"/>
</dbReference>
<accession>A0A1H7IEU2</accession>
<dbReference type="InterPro" id="IPR001433">
    <property type="entry name" value="OxRdtase_FAD/NAD-bd"/>
</dbReference>
<dbReference type="EMBL" id="FOBB01000001">
    <property type="protein sequence ID" value="SEK60372.1"/>
    <property type="molecule type" value="Genomic_DNA"/>
</dbReference>
<evidence type="ECO:0000256" key="9">
    <source>
        <dbReference type="ARBA" id="ARBA00061434"/>
    </source>
</evidence>
<dbReference type="CDD" id="cd06214">
    <property type="entry name" value="PA_degradation_oxidoreductase_like"/>
    <property type="match status" value="1"/>
</dbReference>
<dbReference type="InterPro" id="IPR017938">
    <property type="entry name" value="Riboflavin_synthase-like_b-brl"/>
</dbReference>
<keyword evidence="5" id="KW-0274">FAD</keyword>
<comment type="similarity">
    <text evidence="9">In the N-terminal section; belongs to the FAD-binding oxidoreductase type 6 family.</text>
</comment>
<evidence type="ECO:0000256" key="2">
    <source>
        <dbReference type="ARBA" id="ARBA00022630"/>
    </source>
</evidence>
<dbReference type="InterPro" id="IPR050415">
    <property type="entry name" value="MRET"/>
</dbReference>
<sequence>MPELYLRLRITDIIKETPDAYTYYLENTGPEPVVYQAGQFLTFLVELHGITHRRSYSLSSTPGIDAHLAVTIRQKQNGEISRYIISHWKKGDIITSLLPSGRFTLDRIAAQPRHIFLFAAGSGITPVFSLLKHILYREPAARVTLVYSAASPQQAIFFQQLQALQVQFSQQLHCIYLFSQQMPDDKGIPRRLSNMLLEPMVNELLTFDRTAAQFFICGPPDYMRMVMLTLTFMGFDESQLHKENFVVNTGVKLEKAGRPQDASLKQVQLRIGDATYEISVPGNQDILSSALQQGISLPYSCKGGVCGSCTAKCTQGKVWLAVNEVLTDAELAQGFVLTCVGYAVSDRVVIAL</sequence>
<evidence type="ECO:0000256" key="1">
    <source>
        <dbReference type="ARBA" id="ARBA00001974"/>
    </source>
</evidence>
<keyword evidence="3" id="KW-0001">2Fe-2S</keyword>
<dbReference type="Pfam" id="PF00970">
    <property type="entry name" value="FAD_binding_6"/>
    <property type="match status" value="1"/>
</dbReference>
<dbReference type="Pfam" id="PF00111">
    <property type="entry name" value="Fer2"/>
    <property type="match status" value="1"/>
</dbReference>
<dbReference type="PRINTS" id="PR00406">
    <property type="entry name" value="CYTB5RDTASE"/>
</dbReference>
<dbReference type="InterPro" id="IPR017927">
    <property type="entry name" value="FAD-bd_FR_type"/>
</dbReference>
<dbReference type="InterPro" id="IPR008333">
    <property type="entry name" value="Cbr1-like_FAD-bd_dom"/>
</dbReference>
<keyword evidence="4" id="KW-0479">Metal-binding</keyword>
<evidence type="ECO:0000256" key="6">
    <source>
        <dbReference type="ARBA" id="ARBA00023002"/>
    </source>
</evidence>
<evidence type="ECO:0000256" key="4">
    <source>
        <dbReference type="ARBA" id="ARBA00022723"/>
    </source>
</evidence>
<dbReference type="Proteomes" id="UP000198984">
    <property type="component" value="Unassembled WGS sequence"/>
</dbReference>
<dbReference type="RefSeq" id="WP_089906583.1">
    <property type="nucleotide sequence ID" value="NZ_FOBB01000001.1"/>
</dbReference>
<dbReference type="PANTHER" id="PTHR47354">
    <property type="entry name" value="NADH OXIDOREDUCTASE HCR"/>
    <property type="match status" value="1"/>
</dbReference>
<dbReference type="STRING" id="573321.SAMN04488505_101523"/>
<evidence type="ECO:0000256" key="5">
    <source>
        <dbReference type="ARBA" id="ARBA00022827"/>
    </source>
</evidence>
<reference evidence="12 13" key="1">
    <citation type="submission" date="2016-10" db="EMBL/GenBank/DDBJ databases">
        <authorList>
            <person name="de Groot N.N."/>
        </authorList>
    </citation>
    <scope>NUCLEOTIDE SEQUENCE [LARGE SCALE GENOMIC DNA]</scope>
    <source>
        <strain evidence="12 13">DSM 21039</strain>
    </source>
</reference>
<dbReference type="GO" id="GO:0016491">
    <property type="term" value="F:oxidoreductase activity"/>
    <property type="evidence" value="ECO:0007669"/>
    <property type="project" value="UniProtKB-KW"/>
</dbReference>
<dbReference type="PROSITE" id="PS51085">
    <property type="entry name" value="2FE2S_FER_2"/>
    <property type="match status" value="1"/>
</dbReference>
<keyword evidence="8" id="KW-0411">Iron-sulfur</keyword>
<dbReference type="GO" id="GO:0051537">
    <property type="term" value="F:2 iron, 2 sulfur cluster binding"/>
    <property type="evidence" value="ECO:0007669"/>
    <property type="project" value="UniProtKB-KW"/>
</dbReference>
<keyword evidence="2" id="KW-0285">Flavoprotein</keyword>
<dbReference type="InterPro" id="IPR012675">
    <property type="entry name" value="Beta-grasp_dom_sf"/>
</dbReference>
<dbReference type="OrthoDB" id="9789468at2"/>
<dbReference type="InterPro" id="IPR039261">
    <property type="entry name" value="FNR_nucleotide-bd"/>
</dbReference>
<dbReference type="Pfam" id="PF00175">
    <property type="entry name" value="NAD_binding_1"/>
    <property type="match status" value="1"/>
</dbReference>
<evidence type="ECO:0000256" key="8">
    <source>
        <dbReference type="ARBA" id="ARBA00023014"/>
    </source>
</evidence>
<dbReference type="GO" id="GO:0046872">
    <property type="term" value="F:metal ion binding"/>
    <property type="evidence" value="ECO:0007669"/>
    <property type="project" value="UniProtKB-KW"/>
</dbReference>
<evidence type="ECO:0000313" key="12">
    <source>
        <dbReference type="EMBL" id="SEK60372.1"/>
    </source>
</evidence>
<dbReference type="CDD" id="cd00207">
    <property type="entry name" value="fer2"/>
    <property type="match status" value="1"/>
</dbReference>